<feature type="compositionally biased region" description="Polar residues" evidence="1">
    <location>
        <begin position="33"/>
        <end position="51"/>
    </location>
</feature>
<dbReference type="AlphaFoldDB" id="A0A7S3LBJ8"/>
<accession>A0A7S3LBJ8</accession>
<feature type="region of interest" description="Disordered" evidence="1">
    <location>
        <begin position="33"/>
        <end position="127"/>
    </location>
</feature>
<name>A0A7S3LBJ8_9STRA</name>
<feature type="compositionally biased region" description="Basic and acidic residues" evidence="1">
    <location>
        <begin position="60"/>
        <end position="74"/>
    </location>
</feature>
<evidence type="ECO:0000256" key="1">
    <source>
        <dbReference type="SAM" id="MobiDB-lite"/>
    </source>
</evidence>
<reference evidence="2" key="1">
    <citation type="submission" date="2021-01" db="EMBL/GenBank/DDBJ databases">
        <authorList>
            <person name="Corre E."/>
            <person name="Pelletier E."/>
            <person name="Niang G."/>
            <person name="Scheremetjew M."/>
            <person name="Finn R."/>
            <person name="Kale V."/>
            <person name="Holt S."/>
            <person name="Cochrane G."/>
            <person name="Meng A."/>
            <person name="Brown T."/>
            <person name="Cohen L."/>
        </authorList>
    </citation>
    <scope>NUCLEOTIDE SEQUENCE</scope>
    <source>
        <strain evidence="2">CCMP127</strain>
    </source>
</reference>
<proteinExistence type="predicted"/>
<organism evidence="2">
    <name type="scientific">Amphora coffeiformis</name>
    <dbReference type="NCBI Taxonomy" id="265554"/>
    <lineage>
        <taxon>Eukaryota</taxon>
        <taxon>Sar</taxon>
        <taxon>Stramenopiles</taxon>
        <taxon>Ochrophyta</taxon>
        <taxon>Bacillariophyta</taxon>
        <taxon>Bacillariophyceae</taxon>
        <taxon>Bacillariophycidae</taxon>
        <taxon>Thalassiophysales</taxon>
        <taxon>Catenulaceae</taxon>
        <taxon>Amphora</taxon>
    </lineage>
</organism>
<sequence length="213" mass="23003">MQRQTIKGTKIKGAANPDAEPNFYAMQAVNGDNMTNSSSSLSAPTFATNESDAALSIENDMEHSEDDKRCDKNGNGKNTNRLSSAIEEFQNDGIESDEEKASSSMNSEKESSKATAGSFDTSMMTESSHNESSVASVRCLPPPPNLVPSWWPKKTYAGPNVTNYVFGGDDEPFDDLDALLMHDAPAASSDLGNTLMDFLNDGDIFVWNNSVPI</sequence>
<protein>
    <submittedName>
        <fullName evidence="2">Uncharacterized protein</fullName>
    </submittedName>
</protein>
<dbReference type="EMBL" id="HBIM01018623">
    <property type="protein sequence ID" value="CAE0417315.1"/>
    <property type="molecule type" value="Transcribed_RNA"/>
</dbReference>
<evidence type="ECO:0000313" key="2">
    <source>
        <dbReference type="EMBL" id="CAE0417315.1"/>
    </source>
</evidence>
<gene>
    <name evidence="2" type="ORF">ACOF00016_LOCUS14246</name>
</gene>
<feature type="compositionally biased region" description="Polar residues" evidence="1">
    <location>
        <begin position="114"/>
        <end position="127"/>
    </location>
</feature>